<dbReference type="AlphaFoldDB" id="A0AAD8BYF3"/>
<dbReference type="Proteomes" id="UP001233172">
    <property type="component" value="Unassembled WGS sequence"/>
</dbReference>
<dbReference type="EMBL" id="JASAOG010000027">
    <property type="protein sequence ID" value="KAK0062109.1"/>
    <property type="molecule type" value="Genomic_DNA"/>
</dbReference>
<feature type="non-terminal residue" evidence="1">
    <location>
        <position position="1"/>
    </location>
</feature>
<name>A0AAD8BYF3_BIOPF</name>
<organism evidence="1 2">
    <name type="scientific">Biomphalaria pfeifferi</name>
    <name type="common">Bloodfluke planorb</name>
    <name type="synonym">Freshwater snail</name>
    <dbReference type="NCBI Taxonomy" id="112525"/>
    <lineage>
        <taxon>Eukaryota</taxon>
        <taxon>Metazoa</taxon>
        <taxon>Spiralia</taxon>
        <taxon>Lophotrochozoa</taxon>
        <taxon>Mollusca</taxon>
        <taxon>Gastropoda</taxon>
        <taxon>Heterobranchia</taxon>
        <taxon>Euthyneura</taxon>
        <taxon>Panpulmonata</taxon>
        <taxon>Hygrophila</taxon>
        <taxon>Lymnaeoidea</taxon>
        <taxon>Planorbidae</taxon>
        <taxon>Biomphalaria</taxon>
    </lineage>
</organism>
<evidence type="ECO:0000313" key="2">
    <source>
        <dbReference type="Proteomes" id="UP001233172"/>
    </source>
</evidence>
<comment type="caution">
    <text evidence="1">The sequence shown here is derived from an EMBL/GenBank/DDBJ whole genome shotgun (WGS) entry which is preliminary data.</text>
</comment>
<proteinExistence type="predicted"/>
<reference evidence="1" key="1">
    <citation type="journal article" date="2023" name="PLoS Negl. Trop. Dis.">
        <title>A genome sequence for Biomphalaria pfeifferi, the major vector snail for the human-infecting parasite Schistosoma mansoni.</title>
        <authorList>
            <person name="Bu L."/>
            <person name="Lu L."/>
            <person name="Laidemitt M.R."/>
            <person name="Zhang S.M."/>
            <person name="Mutuku M."/>
            <person name="Mkoji G."/>
            <person name="Steinauer M."/>
            <person name="Loker E.S."/>
        </authorList>
    </citation>
    <scope>NUCLEOTIDE SEQUENCE</scope>
    <source>
        <strain evidence="1">KasaAsao</strain>
    </source>
</reference>
<reference evidence="1" key="2">
    <citation type="submission" date="2023-04" db="EMBL/GenBank/DDBJ databases">
        <authorList>
            <person name="Bu L."/>
            <person name="Lu L."/>
            <person name="Laidemitt M.R."/>
            <person name="Zhang S.M."/>
            <person name="Mutuku M."/>
            <person name="Mkoji G."/>
            <person name="Steinauer M."/>
            <person name="Loker E.S."/>
        </authorList>
    </citation>
    <scope>NUCLEOTIDE SEQUENCE</scope>
    <source>
        <strain evidence="1">KasaAsao</strain>
        <tissue evidence="1">Whole Snail</tissue>
    </source>
</reference>
<sequence length="268" mass="30216">MSPEGILSSVGVALKFGQMNPSRLIEAIHCHLRPDRVITAYIEWSCYDLSDYGYIRCQSHPPLYLINKDCFTCSDILGRQFGWLRYSDSDVYGNTIHSTARRTEPHTINGKFCQSDDPAIYRNQSCYICHDYFYTAEAVKLAIPMTTTIKITLPKQNATRVPVKLLTEAKLRKPCLDPPKHPRDFNCPGFAYQLGDKTSCNEQCATNCFKGRWGFNCSKSCINCETACDNDTGSCSVCIPGYRYPSTACVQGKGRVILFVMIIQHVIK</sequence>
<gene>
    <name evidence="1" type="ORF">Bpfe_008602</name>
</gene>
<keyword evidence="2" id="KW-1185">Reference proteome</keyword>
<evidence type="ECO:0000313" key="1">
    <source>
        <dbReference type="EMBL" id="KAK0062109.1"/>
    </source>
</evidence>
<protein>
    <submittedName>
        <fullName evidence="1">Cell death abnormality protein 1</fullName>
    </submittedName>
</protein>
<accession>A0AAD8BYF3</accession>